<feature type="transmembrane region" description="Helical" evidence="1">
    <location>
        <begin position="26"/>
        <end position="48"/>
    </location>
</feature>
<feature type="transmembrane region" description="Helical" evidence="1">
    <location>
        <begin position="83"/>
        <end position="104"/>
    </location>
</feature>
<feature type="transmembrane region" description="Helical" evidence="1">
    <location>
        <begin position="195"/>
        <end position="214"/>
    </location>
</feature>
<organism evidence="3 4">
    <name type="scientific">Methanosuratincola subterraneus</name>
    <dbReference type="NCBI Taxonomy" id="2593994"/>
    <lineage>
        <taxon>Archaea</taxon>
        <taxon>Thermoproteota</taxon>
        <taxon>Methanosuratincolia</taxon>
        <taxon>Candidatus Methanomethylicales</taxon>
        <taxon>Candidatus Methanomethylicaceae</taxon>
        <taxon>Candidatus Methanosuratincola (ex Vanwonterghem et al. 2016)</taxon>
    </lineage>
</organism>
<feature type="domain" description="Inositolphosphotransferase Aur1/Ipt1" evidence="2">
    <location>
        <begin position="84"/>
        <end position="233"/>
    </location>
</feature>
<evidence type="ECO:0000313" key="4">
    <source>
        <dbReference type="Proteomes" id="UP000288215"/>
    </source>
</evidence>
<protein>
    <recommendedName>
        <fullName evidence="2">Inositolphosphotransferase Aur1/Ipt1 domain-containing protein</fullName>
    </recommendedName>
</protein>
<keyword evidence="1" id="KW-0812">Transmembrane</keyword>
<gene>
    <name evidence="3" type="ORF">Metus_0240</name>
</gene>
<dbReference type="AlphaFoldDB" id="A0A444L9I0"/>
<proteinExistence type="predicted"/>
<evidence type="ECO:0000313" key="3">
    <source>
        <dbReference type="EMBL" id="RWX74215.1"/>
    </source>
</evidence>
<feature type="transmembrane region" description="Helical" evidence="1">
    <location>
        <begin position="116"/>
        <end position="137"/>
    </location>
</feature>
<evidence type="ECO:0000259" key="2">
    <source>
        <dbReference type="Pfam" id="PF14378"/>
    </source>
</evidence>
<accession>A0A444L9I0</accession>
<keyword evidence="1" id="KW-1133">Transmembrane helix</keyword>
<feature type="transmembrane region" description="Helical" evidence="1">
    <location>
        <begin position="162"/>
        <end position="183"/>
    </location>
</feature>
<comment type="caution">
    <text evidence="3">The sequence shown here is derived from an EMBL/GenBank/DDBJ whole genome shotgun (WGS) entry which is preliminary data.</text>
</comment>
<dbReference type="Gene3D" id="1.20.144.10">
    <property type="entry name" value="Phosphatidic acid phosphatase type 2/haloperoxidase"/>
    <property type="match status" value="1"/>
</dbReference>
<reference evidence="3 4" key="1">
    <citation type="submission" date="2018-12" db="EMBL/GenBank/DDBJ databases">
        <title>The complete genome of the methanogenic archaea of the candidate phylum Verstraetearchaeota, obtained from the metagenome of underground thermal water.</title>
        <authorList>
            <person name="Kadnikov V.V."/>
            <person name="Mardanov A.V."/>
            <person name="Beletsky A.V."/>
            <person name="Karnachuk O.V."/>
            <person name="Ravin N.V."/>
        </authorList>
    </citation>
    <scope>NUCLEOTIDE SEQUENCE [LARGE SCALE GENOMIC DNA]</scope>
    <source>
        <strain evidence="3">Ch88</strain>
    </source>
</reference>
<keyword evidence="1" id="KW-0472">Membrane</keyword>
<dbReference type="EMBL" id="RXGA01000001">
    <property type="protein sequence ID" value="RWX74215.1"/>
    <property type="molecule type" value="Genomic_DNA"/>
</dbReference>
<dbReference type="GO" id="GO:0016020">
    <property type="term" value="C:membrane"/>
    <property type="evidence" value="ECO:0007669"/>
    <property type="project" value="UniProtKB-SubCell"/>
</dbReference>
<dbReference type="InterPro" id="IPR026841">
    <property type="entry name" value="Aur1/Ipt1"/>
</dbReference>
<feature type="transmembrane region" description="Helical" evidence="1">
    <location>
        <begin position="220"/>
        <end position="238"/>
    </location>
</feature>
<sequence>MGIHEKLERSVERIFFGGRRTRASEYIAYATGNIVLMVILFFVALNTIGYDWTGQLYPPGAGYRLDFLTGGLEDGIPLVPEFVVFYVYLFYPLAVVTMAFFGLVEYRRGYALGWSLVAINAIALAVYAVFPVSTYWWRQEFLAHPMPGFWAEQVYAIWGRDTSFNCFPSLHAAVSTICAYAWHRYRRAKPGRATRVAEAVAVFIAAGVVLSTLFVKQHYIADEVAGMVLALLVGKILFDRLWSD</sequence>
<evidence type="ECO:0000256" key="1">
    <source>
        <dbReference type="SAM" id="Phobius"/>
    </source>
</evidence>
<dbReference type="Pfam" id="PF14378">
    <property type="entry name" value="PAP2_3"/>
    <property type="match status" value="1"/>
</dbReference>
<name>A0A444L9I0_METS7</name>
<dbReference type="InterPro" id="IPR036938">
    <property type="entry name" value="PAP2/HPO_sf"/>
</dbReference>
<dbReference type="SUPFAM" id="SSF48317">
    <property type="entry name" value="Acid phosphatase/Vanadium-dependent haloperoxidase"/>
    <property type="match status" value="1"/>
</dbReference>
<dbReference type="Proteomes" id="UP000288215">
    <property type="component" value="Unassembled WGS sequence"/>
</dbReference>